<organism evidence="4 5">
    <name type="scientific">Porites evermanni</name>
    <dbReference type="NCBI Taxonomy" id="104178"/>
    <lineage>
        <taxon>Eukaryota</taxon>
        <taxon>Metazoa</taxon>
        <taxon>Cnidaria</taxon>
        <taxon>Anthozoa</taxon>
        <taxon>Hexacorallia</taxon>
        <taxon>Scleractinia</taxon>
        <taxon>Fungiina</taxon>
        <taxon>Poritidae</taxon>
        <taxon>Porites</taxon>
    </lineage>
</organism>
<feature type="non-terminal residue" evidence="4">
    <location>
        <position position="1"/>
    </location>
</feature>
<dbReference type="Pfam" id="PF00030">
    <property type="entry name" value="Crystall"/>
    <property type="match status" value="1"/>
</dbReference>
<dbReference type="Proteomes" id="UP001159427">
    <property type="component" value="Unassembled WGS sequence"/>
</dbReference>
<gene>
    <name evidence="4" type="ORF">PEVE_00018852</name>
</gene>
<accession>A0ABN8SGG6</accession>
<evidence type="ECO:0000256" key="1">
    <source>
        <dbReference type="ARBA" id="ARBA00009646"/>
    </source>
</evidence>
<reference evidence="4 5" key="1">
    <citation type="submission" date="2022-05" db="EMBL/GenBank/DDBJ databases">
        <authorList>
            <consortium name="Genoscope - CEA"/>
            <person name="William W."/>
        </authorList>
    </citation>
    <scope>NUCLEOTIDE SEQUENCE [LARGE SCALE GENOMIC DNA]</scope>
</reference>
<comment type="caution">
    <text evidence="4">The sequence shown here is derived from an EMBL/GenBank/DDBJ whole genome shotgun (WGS) entry which is preliminary data.</text>
</comment>
<evidence type="ECO:0000313" key="5">
    <source>
        <dbReference type="Proteomes" id="UP001159427"/>
    </source>
</evidence>
<dbReference type="InterPro" id="IPR001064">
    <property type="entry name" value="Beta/gamma_crystallin"/>
</dbReference>
<proteinExistence type="inferred from homology"/>
<evidence type="ECO:0000256" key="2">
    <source>
        <dbReference type="ARBA" id="ARBA00022737"/>
    </source>
</evidence>
<name>A0ABN8SGG6_9CNID</name>
<keyword evidence="5" id="KW-1185">Reference proteome</keyword>
<evidence type="ECO:0000259" key="3">
    <source>
        <dbReference type="Pfam" id="PF00030"/>
    </source>
</evidence>
<dbReference type="Gene3D" id="2.60.20.10">
    <property type="entry name" value="Crystallins"/>
    <property type="match status" value="2"/>
</dbReference>
<feature type="domain" description="Beta/gamma crystallin 'Greek key'" evidence="3">
    <location>
        <begin position="177"/>
        <end position="258"/>
    </location>
</feature>
<keyword evidence="2" id="KW-0677">Repeat</keyword>
<evidence type="ECO:0000313" key="4">
    <source>
        <dbReference type="EMBL" id="CAH3188838.1"/>
    </source>
</evidence>
<protein>
    <recommendedName>
        <fullName evidence="3">Beta/gamma crystallin 'Greek key' domain-containing protein</fullName>
    </recommendedName>
</protein>
<dbReference type="EMBL" id="CALNXI010002551">
    <property type="protein sequence ID" value="CAH3188838.1"/>
    <property type="molecule type" value="Genomic_DNA"/>
</dbReference>
<dbReference type="InterPro" id="IPR011024">
    <property type="entry name" value="G_crystallin-like"/>
</dbReference>
<sequence>FPKGFTSIILKEKATKLQAFTQVGYNGANVILEPGRRYSSFVDMGLENPVMSLRTFDMLATLVLYENEGCGGKKLELEKNTAELADLTKDLPNGAHSIVLKENAEKMQVFTKVGFNGAHVTLQPGRRYSSLDAMGLVNPVVSLRMFNKSYFHPLSLMCGRTIFKSTFSFLLQIMADEITLWENKNQGGKKKTYKSDQPDLTNDFVNGANSIQVGSSAGNWRAFPQIQYGGDQHGDLNQGGLYPTPQSMMLTSPVKSIQKQPE</sequence>
<comment type="similarity">
    <text evidence="1">Belongs to the beta/gamma-crystallin family.</text>
</comment>
<dbReference type="SUPFAM" id="SSF49695">
    <property type="entry name" value="gamma-Crystallin-like"/>
    <property type="match status" value="2"/>
</dbReference>